<dbReference type="GO" id="GO:0031177">
    <property type="term" value="F:phosphopantetheine binding"/>
    <property type="evidence" value="ECO:0007669"/>
    <property type="project" value="TreeGrafter"/>
</dbReference>
<evidence type="ECO:0000256" key="3">
    <source>
        <dbReference type="ARBA" id="ARBA00022450"/>
    </source>
</evidence>
<proteinExistence type="inferred from homology"/>
<sequence length="2187" mass="247151">MNALQLITALKKNKVVPRLQGDQLKLVGEVKNLSAELMEEIKSAKADLIALLKSSVEQFAAPIPVTARQQHYPLSNAQNRMWALHHLGGSTVYNIATSFYLTGDVSVITLGNAFRQSVARHESLRTFFREVNGEPRQFIAEDMPLSIGIKDIRGEENIRTCLEEILEQAIGWEFDLRNGPLMRVELLRVGDKEYVMVFAMHHIISDGWSIGVIVQEVFAAYEANRSNKLYQPEPLTIQYKDYAAWMSERMTGTKMERAVEFWRNEFRETVTPLNMPADFSRPDIKTTAGAVSKFYITPALHQRIQDYCNLHHITLFNYLRTICNILLYKYANNRDVVIGTPVSGRNHYQLEQQVGLYVNTVPLRTRIDETLSFRDFLQQVAEHSYRAFEFQDCPFDSIVEMLELKRDISRNPLFDVMIVLQNTAQTYSGTNQQQDFTLSGLDSYLYRDGRPEDEKRPAKLDLTFNFDHDPDGRFFLEIEYAVKLFKKESIARIFQAFAHINMQVLDTPDIYLGNISIADAQDIHQVLHVFNQPILPVTEKSISHLLENSFGKYVDHIALIAGDRTFTYGQLNELAETIAAALPPKPQHRSFAGILMQRTSYMPASILGILRAGYAYLPIDTKYPASRINFLLEDASPDIILTDAVSAALIPANYTGTILYVDALETVASERKAQPLPADSLQEETAYLIYTSGSTGKPKGVEICHRNTIAFLQWAATEFAATPYNILYAATSCCFDLSVFELFFPLLQGKTIRLLEAATEIPKFIQQDKGIMLNTVPSVVRSLLDMKMDWQHVTALNMAGEAAPRRLKDELDYRRMEVRNLYGPSEDTTYSTIYHFMEDEHSAVPIGTPIAYTQLYILDSHLNLLPVGVDGEIYLTGEGVAKGYCNRAELTAERFVDNPFLAGRKMYKTGDIGCWLSDGNVAFRGRIDDQVKVRGYRIEPGEIQYVLEQHPMVQQAYVTVMLVADEYKIVSYIVGDASLLAEHLKSFVGERMPAYMIPAYCIMLQDIPLNNNGKVAREQLPAPEMSVGALQEPTVPQSPLETQLLSIWKEVLRTDNIGTTHNFFESGGQSLKAMMLRSMVANNLSKQITLQEIFALPTIVQQAALLQDRPAVITAFIERADTATDYPISLAQERLWVLTGFEEASRAYHMPAAFHIKGQLDETLLEKAFHLVIHKYEILRTVFAERNGLPVQLVQAPEEVSFKVEQIIVNEYLSEEELTTLLQKKWSATFDLQKGPLLQCFLLRAPSGDILSFNMHHIISDGWSLVVLCNQVLQAYRQLAAGNTRELMPPMLQFKDYAVWQREQLNAGHMEADLLYWKNIFTGEIPSLVLPYDFHRPDVKTYQGAEYTAHFGAPFTQRIKQLAADSGVSLFMLLMTAVKVLIKKYAGQDDIIIGTPVAGRNSEQLHDQIGFFVNTLAIRSSIPSAASFVEVMQQEKEVMLQAFEHQHFPFEWLLEQLDLKRDLSRSPLFDVMLVLQNIDGMESTVTAQVTEDLHLERMAVQTGIAKYDLLFAFSEVGEEISLALEYNTALFRESTIIRVVKHLVRLLEQVTAQPEMAIRDIGLPDSEELHLMTLKADQTWVPYNATATINSLFRETVSRYPDNIALICGDTHLTYRQLDDASGRLAHKLLHDYRVMEEELIVLHTGRTEWMVIAILAVLKAGAAYVPVDPAYPLTRKDYIIRDSRARWILTDSPVDNTLKELFTDSHFIDITALNDDTATSEVTVSPSGLAYVIYTSGTTGNPKGVLVEHRNVTRLLFNDNNLFDFGPNDKWSLFHSYCFDFSVWEMYGALLNGGTLVMVPAATAQDSIAFFDFLLQEKITVLNQTPTAFRSLLLHNQDRLSDAPLRYLIFGGEALMPAILDAWSLSSPACRNINMYGITETTVHVTYKEISRREIEENRSNVGIPIPTLSCYILDNDMQRVPIGVIGELCVGGAGVARGYLHQPELTAQKFIDNPFLPGEKLYRSGDYARIMDNGDIEYIGRRDDQVKIRGHRIEIAEIEAAFMALPAVKDAVVIVWKNNAAEAELAAYYIPAEDVTVSALRKALLATLPGYMVPAHIIPLEDFPLNANGKLDKTALHRPESRVQAMHTGYEGPRHETDEKIIAIWEAILERTHIGIKDNFFDLGGHSLKATRVISRVQESFGIKIDMKTLFIDPTVEHLSDYIETMKWMEDDNEVIAGSEDEIIF</sequence>
<dbReference type="NCBIfam" id="NF003417">
    <property type="entry name" value="PRK04813.1"/>
    <property type="match status" value="2"/>
</dbReference>
<feature type="domain" description="Carrier" evidence="5">
    <location>
        <begin position="1035"/>
        <end position="1110"/>
    </location>
</feature>
<dbReference type="FunFam" id="2.30.38.10:FF:000001">
    <property type="entry name" value="Non-ribosomal peptide synthetase PvdI"/>
    <property type="match status" value="1"/>
</dbReference>
<dbReference type="GO" id="GO:0009366">
    <property type="term" value="C:enterobactin synthetase complex"/>
    <property type="evidence" value="ECO:0007669"/>
    <property type="project" value="TreeGrafter"/>
</dbReference>
<dbReference type="NCBIfam" id="TIGR01733">
    <property type="entry name" value="AA-adenyl-dom"/>
    <property type="match status" value="2"/>
</dbReference>
<dbReference type="PANTHER" id="PTHR45527:SF14">
    <property type="entry name" value="PLIPASTATIN SYNTHASE SUBUNIT B"/>
    <property type="match status" value="1"/>
</dbReference>
<dbReference type="Pfam" id="PF00550">
    <property type="entry name" value="PP-binding"/>
    <property type="match status" value="2"/>
</dbReference>
<dbReference type="EMBL" id="QLMA01000007">
    <property type="protein sequence ID" value="RAJ77620.1"/>
    <property type="molecule type" value="Genomic_DNA"/>
</dbReference>
<dbReference type="InterPro" id="IPR009081">
    <property type="entry name" value="PP-bd_ACP"/>
</dbReference>
<dbReference type="InterPro" id="IPR020845">
    <property type="entry name" value="AMP-binding_CS"/>
</dbReference>
<evidence type="ECO:0000313" key="6">
    <source>
        <dbReference type="EMBL" id="RAJ77620.1"/>
    </source>
</evidence>
<evidence type="ECO:0000256" key="2">
    <source>
        <dbReference type="ARBA" id="ARBA00006432"/>
    </source>
</evidence>
<dbReference type="InterPro" id="IPR001242">
    <property type="entry name" value="Condensation_dom"/>
</dbReference>
<evidence type="ECO:0000256" key="1">
    <source>
        <dbReference type="ARBA" id="ARBA00001957"/>
    </source>
</evidence>
<dbReference type="PROSITE" id="PS00455">
    <property type="entry name" value="AMP_BINDING"/>
    <property type="match status" value="2"/>
</dbReference>
<dbReference type="Gene3D" id="3.30.300.30">
    <property type="match status" value="2"/>
</dbReference>
<organism evidence="6 7">
    <name type="scientific">Chitinophaga dinghuensis</name>
    <dbReference type="NCBI Taxonomy" id="1539050"/>
    <lineage>
        <taxon>Bacteria</taxon>
        <taxon>Pseudomonadati</taxon>
        <taxon>Bacteroidota</taxon>
        <taxon>Chitinophagia</taxon>
        <taxon>Chitinophagales</taxon>
        <taxon>Chitinophagaceae</taxon>
        <taxon>Chitinophaga</taxon>
    </lineage>
</organism>
<dbReference type="InterPro" id="IPR045851">
    <property type="entry name" value="AMP-bd_C_sf"/>
</dbReference>
<feature type="domain" description="Carrier" evidence="5">
    <location>
        <begin position="2094"/>
        <end position="2169"/>
    </location>
</feature>
<dbReference type="GO" id="GO:0043041">
    <property type="term" value="P:amino acid activation for nonribosomal peptide biosynthetic process"/>
    <property type="evidence" value="ECO:0007669"/>
    <property type="project" value="TreeGrafter"/>
</dbReference>
<dbReference type="FunFam" id="3.30.300.30:FF:000010">
    <property type="entry name" value="Enterobactin synthetase component F"/>
    <property type="match status" value="1"/>
</dbReference>
<dbReference type="InterPro" id="IPR025110">
    <property type="entry name" value="AMP-bd_C"/>
</dbReference>
<dbReference type="CDD" id="cd19531">
    <property type="entry name" value="LCL_NRPS-like"/>
    <property type="match status" value="2"/>
</dbReference>
<dbReference type="GO" id="GO:0047527">
    <property type="term" value="F:2,3-dihydroxybenzoate-serine ligase activity"/>
    <property type="evidence" value="ECO:0007669"/>
    <property type="project" value="TreeGrafter"/>
</dbReference>
<reference evidence="6 7" key="1">
    <citation type="submission" date="2018-06" db="EMBL/GenBank/DDBJ databases">
        <title>Genomic Encyclopedia of Archaeal and Bacterial Type Strains, Phase II (KMG-II): from individual species to whole genera.</title>
        <authorList>
            <person name="Goeker M."/>
        </authorList>
    </citation>
    <scope>NUCLEOTIDE SEQUENCE [LARGE SCALE GENOMIC DNA]</scope>
    <source>
        <strain evidence="6 7">DSM 29821</strain>
    </source>
</reference>
<dbReference type="InterPro" id="IPR000873">
    <property type="entry name" value="AMP-dep_synth/lig_dom"/>
</dbReference>
<dbReference type="FunFam" id="3.40.50.980:FF:000001">
    <property type="entry name" value="Non-ribosomal peptide synthetase"/>
    <property type="match status" value="1"/>
</dbReference>
<comment type="cofactor">
    <cofactor evidence="1">
        <name>pantetheine 4'-phosphate</name>
        <dbReference type="ChEBI" id="CHEBI:47942"/>
    </cofactor>
</comment>
<protein>
    <submittedName>
        <fullName evidence="6">Amino acid adenylation domain-containing protein</fullName>
    </submittedName>
</protein>
<dbReference type="Gene3D" id="3.40.50.12780">
    <property type="entry name" value="N-terminal domain of ligase-like"/>
    <property type="match status" value="1"/>
</dbReference>
<dbReference type="RefSeq" id="WP_111594191.1">
    <property type="nucleotide sequence ID" value="NZ_QLMA01000007.1"/>
</dbReference>
<dbReference type="Proteomes" id="UP000249819">
    <property type="component" value="Unassembled WGS sequence"/>
</dbReference>
<dbReference type="GO" id="GO:0009239">
    <property type="term" value="P:enterobactin biosynthetic process"/>
    <property type="evidence" value="ECO:0007669"/>
    <property type="project" value="TreeGrafter"/>
</dbReference>
<dbReference type="InterPro" id="IPR042099">
    <property type="entry name" value="ANL_N_sf"/>
</dbReference>
<dbReference type="SUPFAM" id="SSF47336">
    <property type="entry name" value="ACP-like"/>
    <property type="match status" value="2"/>
</dbReference>
<dbReference type="Gene3D" id="1.10.1200.10">
    <property type="entry name" value="ACP-like"/>
    <property type="match status" value="2"/>
</dbReference>
<name>A0A327VU85_9BACT</name>
<comment type="caution">
    <text evidence="6">The sequence shown here is derived from an EMBL/GenBank/DDBJ whole genome shotgun (WGS) entry which is preliminary data.</text>
</comment>
<dbReference type="InterPro" id="IPR006162">
    <property type="entry name" value="Ppantetheine_attach_site"/>
</dbReference>
<dbReference type="FunFam" id="3.40.50.12780:FF:000012">
    <property type="entry name" value="Non-ribosomal peptide synthetase"/>
    <property type="match status" value="1"/>
</dbReference>
<dbReference type="OrthoDB" id="599826at2"/>
<dbReference type="FunFam" id="1.10.1200.10:FF:000005">
    <property type="entry name" value="Nonribosomal peptide synthetase 1"/>
    <property type="match status" value="1"/>
</dbReference>
<evidence type="ECO:0000256" key="4">
    <source>
        <dbReference type="ARBA" id="ARBA00022553"/>
    </source>
</evidence>
<dbReference type="GO" id="GO:0005829">
    <property type="term" value="C:cytosol"/>
    <property type="evidence" value="ECO:0007669"/>
    <property type="project" value="TreeGrafter"/>
</dbReference>
<keyword evidence="7" id="KW-1185">Reference proteome</keyword>
<accession>A0A327VU85</accession>
<evidence type="ECO:0000313" key="7">
    <source>
        <dbReference type="Proteomes" id="UP000249819"/>
    </source>
</evidence>
<dbReference type="Pfam" id="PF00501">
    <property type="entry name" value="AMP-binding"/>
    <property type="match status" value="2"/>
</dbReference>
<dbReference type="Gene3D" id="3.30.559.30">
    <property type="entry name" value="Nonribosomal peptide synthetase, condensation domain"/>
    <property type="match status" value="2"/>
</dbReference>
<gene>
    <name evidence="6" type="ORF">CLV59_107389</name>
</gene>
<dbReference type="SUPFAM" id="SSF56801">
    <property type="entry name" value="Acetyl-CoA synthetase-like"/>
    <property type="match status" value="2"/>
</dbReference>
<dbReference type="SUPFAM" id="SSF52777">
    <property type="entry name" value="CoA-dependent acyltransferases"/>
    <property type="match status" value="4"/>
</dbReference>
<dbReference type="InterPro" id="IPR036736">
    <property type="entry name" value="ACP-like_sf"/>
</dbReference>
<keyword evidence="3" id="KW-0596">Phosphopantetheine</keyword>
<dbReference type="PROSITE" id="PS00012">
    <property type="entry name" value="PHOSPHOPANTETHEINE"/>
    <property type="match status" value="1"/>
</dbReference>
<dbReference type="InterPro" id="IPR023213">
    <property type="entry name" value="CAT-like_dom_sf"/>
</dbReference>
<keyword evidence="4" id="KW-0597">Phosphoprotein</keyword>
<dbReference type="Gene3D" id="2.30.38.10">
    <property type="entry name" value="Luciferase, Domain 3"/>
    <property type="match status" value="1"/>
</dbReference>
<dbReference type="Pfam" id="PF13193">
    <property type="entry name" value="AMP-binding_C"/>
    <property type="match status" value="2"/>
</dbReference>
<dbReference type="FunFam" id="3.40.50.980:FF:000002">
    <property type="entry name" value="Enterobactin synthetase component F"/>
    <property type="match status" value="1"/>
</dbReference>
<dbReference type="CDD" id="cd05930">
    <property type="entry name" value="A_NRPS"/>
    <property type="match status" value="1"/>
</dbReference>
<dbReference type="Pfam" id="PF00668">
    <property type="entry name" value="Condensation"/>
    <property type="match status" value="2"/>
</dbReference>
<dbReference type="PROSITE" id="PS50075">
    <property type="entry name" value="CARRIER"/>
    <property type="match status" value="2"/>
</dbReference>
<dbReference type="Gene3D" id="3.40.50.980">
    <property type="match status" value="2"/>
</dbReference>
<dbReference type="PANTHER" id="PTHR45527">
    <property type="entry name" value="NONRIBOSOMAL PEPTIDE SYNTHETASE"/>
    <property type="match status" value="1"/>
</dbReference>
<dbReference type="InterPro" id="IPR010071">
    <property type="entry name" value="AA_adenyl_dom"/>
</dbReference>
<evidence type="ECO:0000259" key="5">
    <source>
        <dbReference type="PROSITE" id="PS50075"/>
    </source>
</evidence>
<comment type="similarity">
    <text evidence="2">Belongs to the ATP-dependent AMP-binding enzyme family.</text>
</comment>
<dbReference type="Gene3D" id="3.30.559.10">
    <property type="entry name" value="Chloramphenicol acetyltransferase-like domain"/>
    <property type="match status" value="2"/>
</dbReference>